<gene>
    <name evidence="16" type="primary">LOC113798524</name>
</gene>
<reference evidence="16" key="1">
    <citation type="submission" date="2025-08" db="UniProtKB">
        <authorList>
            <consortium name="RefSeq"/>
        </authorList>
    </citation>
    <scope>IDENTIFICATION</scope>
    <source>
        <strain evidence="16">Airmid</strain>
    </source>
</reference>
<evidence type="ECO:0000256" key="8">
    <source>
        <dbReference type="ARBA" id="ARBA00023170"/>
    </source>
</evidence>
<keyword evidence="6" id="KW-0406">Ion transport</keyword>
<dbReference type="GO" id="GO:0015276">
    <property type="term" value="F:ligand-gated monoatomic ion channel activity"/>
    <property type="evidence" value="ECO:0007669"/>
    <property type="project" value="InterPro"/>
</dbReference>
<evidence type="ECO:0000313" key="15">
    <source>
        <dbReference type="Proteomes" id="UP000515146"/>
    </source>
</evidence>
<keyword evidence="7" id="KW-0472">Membrane</keyword>
<evidence type="ECO:0000259" key="13">
    <source>
        <dbReference type="SMART" id="SM00079"/>
    </source>
</evidence>
<evidence type="ECO:0000313" key="16">
    <source>
        <dbReference type="RefSeq" id="XP_027204880.1"/>
    </source>
</evidence>
<evidence type="ECO:0000256" key="1">
    <source>
        <dbReference type="ARBA" id="ARBA00004141"/>
    </source>
</evidence>
<feature type="domain" description="Solute-binding protein family 3/N-terminal" evidence="12">
    <location>
        <begin position="54"/>
        <end position="301"/>
    </location>
</feature>
<keyword evidence="10" id="KW-1071">Ligand-gated ion channel</keyword>
<evidence type="ECO:0000256" key="3">
    <source>
        <dbReference type="ARBA" id="ARBA00022448"/>
    </source>
</evidence>
<sequence>MILTQDVYSFLVVFFSSKDLFIMIRQTLSLFIAISILMVNADPVQQRPTLRGVTVRVGPFVKENNGKFEGFIPDLVQAISEKVGFDYTLYLSPDGRYGNVISDGNVTGMIGEVYNKKADFAAADLTMTEARENYITFTEPFMINQLAALIRREDAEGLNTLEDLAKAQETFPKRKRIVLGTLRNGATNYFLSKSDDPLAKKIYEQIKADDQSNVKSISEGVERVDKQGGYAFIMESASAEHEIANNCKLTMLLDWRNLFPRKYAFALPKDSPYLEHFNNAIKQLNSEGKIAELRRKYWANNCAENKTKDDKN</sequence>
<evidence type="ECO:0000256" key="4">
    <source>
        <dbReference type="ARBA" id="ARBA00022692"/>
    </source>
</evidence>
<dbReference type="Gene3D" id="3.40.190.10">
    <property type="entry name" value="Periplasmic binding protein-like II"/>
    <property type="match status" value="2"/>
</dbReference>
<keyword evidence="4" id="KW-0812">Transmembrane</keyword>
<dbReference type="AlphaFoldDB" id="A0A6P6YHX6"/>
<name>A0A6P6YHX6_DERPT</name>
<comment type="subcellular location">
    <subcellularLocation>
        <location evidence="1">Membrane</location>
        <topology evidence="1">Multi-pass membrane protein</topology>
    </subcellularLocation>
</comment>
<dbReference type="InterPro" id="IPR001320">
    <property type="entry name" value="Iontro_rcpt_C"/>
</dbReference>
<keyword evidence="3" id="KW-0813">Transport</keyword>
<protein>
    <submittedName>
        <fullName evidence="16">Glutamate receptor ionotropic, kainate 1-like</fullName>
    </submittedName>
</protein>
<keyword evidence="11" id="KW-0407">Ion channel</keyword>
<dbReference type="OMA" id="ARENYIT"/>
<dbReference type="SMART" id="SM00918">
    <property type="entry name" value="Lig_chan-Glu_bd"/>
    <property type="match status" value="1"/>
</dbReference>
<keyword evidence="8" id="KW-0675">Receptor</keyword>
<dbReference type="InterPro" id="IPR015683">
    <property type="entry name" value="Ionotropic_Glu_rcpt"/>
</dbReference>
<dbReference type="Proteomes" id="UP000515146">
    <property type="component" value="Unplaced"/>
</dbReference>
<dbReference type="KEGG" id="dpte:113798524"/>
<evidence type="ECO:0000259" key="14">
    <source>
        <dbReference type="SMART" id="SM00918"/>
    </source>
</evidence>
<dbReference type="SUPFAM" id="SSF53850">
    <property type="entry name" value="Periplasmic binding protein-like II"/>
    <property type="match status" value="1"/>
</dbReference>
<dbReference type="PANTHER" id="PTHR18966">
    <property type="entry name" value="IONOTROPIC GLUTAMATE RECEPTOR"/>
    <property type="match status" value="1"/>
</dbReference>
<dbReference type="InterPro" id="IPR019594">
    <property type="entry name" value="Glu/Gly-bd"/>
</dbReference>
<evidence type="ECO:0000256" key="2">
    <source>
        <dbReference type="ARBA" id="ARBA00008685"/>
    </source>
</evidence>
<feature type="domain" description="Ionotropic glutamate receptor C-terminal" evidence="13">
    <location>
        <begin position="49"/>
        <end position="300"/>
    </location>
</feature>
<dbReference type="GO" id="GO:0016020">
    <property type="term" value="C:membrane"/>
    <property type="evidence" value="ECO:0007669"/>
    <property type="project" value="UniProtKB-SubCell"/>
</dbReference>
<dbReference type="FunFam" id="3.40.190.10:FF:000024">
    <property type="entry name" value="Glutamate receptor, ionotropic, delta 1"/>
    <property type="match status" value="1"/>
</dbReference>
<evidence type="ECO:0000256" key="10">
    <source>
        <dbReference type="ARBA" id="ARBA00023286"/>
    </source>
</evidence>
<evidence type="ECO:0000259" key="12">
    <source>
        <dbReference type="SMART" id="SM00062"/>
    </source>
</evidence>
<dbReference type="InParanoid" id="A0A6P6YHX6"/>
<evidence type="ECO:0000256" key="11">
    <source>
        <dbReference type="ARBA" id="ARBA00023303"/>
    </source>
</evidence>
<proteinExistence type="inferred from homology"/>
<evidence type="ECO:0000256" key="6">
    <source>
        <dbReference type="ARBA" id="ARBA00023065"/>
    </source>
</evidence>
<dbReference type="SMART" id="SM00062">
    <property type="entry name" value="PBPb"/>
    <property type="match status" value="1"/>
</dbReference>
<dbReference type="Pfam" id="PF10613">
    <property type="entry name" value="Lig_chan-Glu_bd"/>
    <property type="match status" value="1"/>
</dbReference>
<evidence type="ECO:0000256" key="9">
    <source>
        <dbReference type="ARBA" id="ARBA00023180"/>
    </source>
</evidence>
<feature type="domain" description="Ionotropic glutamate receptor L-glutamate and glycine-binding" evidence="14">
    <location>
        <begin position="59"/>
        <end position="115"/>
    </location>
</feature>
<dbReference type="CDD" id="cd13685">
    <property type="entry name" value="PBP2_iGluR_non_NMDA_like"/>
    <property type="match status" value="1"/>
</dbReference>
<evidence type="ECO:0000256" key="5">
    <source>
        <dbReference type="ARBA" id="ARBA00022989"/>
    </source>
</evidence>
<dbReference type="InterPro" id="IPR001638">
    <property type="entry name" value="Solute-binding_3/MltF_N"/>
</dbReference>
<keyword evidence="15" id="KW-1185">Reference proteome</keyword>
<dbReference type="OrthoDB" id="6511345at2759"/>
<dbReference type="RefSeq" id="XP_027204880.1">
    <property type="nucleotide sequence ID" value="XM_027349079.1"/>
</dbReference>
<dbReference type="SMART" id="SM00079">
    <property type="entry name" value="PBPe"/>
    <property type="match status" value="1"/>
</dbReference>
<evidence type="ECO:0000256" key="7">
    <source>
        <dbReference type="ARBA" id="ARBA00023136"/>
    </source>
</evidence>
<comment type="similarity">
    <text evidence="2">Belongs to the glutamate-gated ion channel (TC 1.A.10.1) family.</text>
</comment>
<keyword evidence="5" id="KW-1133">Transmembrane helix</keyword>
<organism evidence="15 16">
    <name type="scientific">Dermatophagoides pteronyssinus</name>
    <name type="common">European house dust mite</name>
    <dbReference type="NCBI Taxonomy" id="6956"/>
    <lineage>
        <taxon>Eukaryota</taxon>
        <taxon>Metazoa</taxon>
        <taxon>Ecdysozoa</taxon>
        <taxon>Arthropoda</taxon>
        <taxon>Chelicerata</taxon>
        <taxon>Arachnida</taxon>
        <taxon>Acari</taxon>
        <taxon>Acariformes</taxon>
        <taxon>Sarcoptiformes</taxon>
        <taxon>Astigmata</taxon>
        <taxon>Psoroptidia</taxon>
        <taxon>Analgoidea</taxon>
        <taxon>Pyroglyphidae</taxon>
        <taxon>Dermatophagoidinae</taxon>
        <taxon>Dermatophagoides</taxon>
    </lineage>
</organism>
<accession>A0A6P6YHX6</accession>
<keyword evidence="9" id="KW-0325">Glycoprotein</keyword>